<dbReference type="Gene3D" id="3.20.20.450">
    <property type="entry name" value="EAL domain"/>
    <property type="match status" value="1"/>
</dbReference>
<dbReference type="Gene3D" id="3.30.70.270">
    <property type="match status" value="1"/>
</dbReference>
<evidence type="ECO:0000259" key="3">
    <source>
        <dbReference type="PROSITE" id="PS50883"/>
    </source>
</evidence>
<dbReference type="SUPFAM" id="SSF55785">
    <property type="entry name" value="PYP-like sensor domain (PAS domain)"/>
    <property type="match status" value="2"/>
</dbReference>
<evidence type="ECO:0000259" key="1">
    <source>
        <dbReference type="PROSITE" id="PS50112"/>
    </source>
</evidence>
<dbReference type="PANTHER" id="PTHR44757">
    <property type="entry name" value="DIGUANYLATE CYCLASE DGCP"/>
    <property type="match status" value="1"/>
</dbReference>
<dbReference type="Pfam" id="PF13185">
    <property type="entry name" value="GAF_2"/>
    <property type="match status" value="1"/>
</dbReference>
<comment type="caution">
    <text evidence="5">The sequence shown here is derived from an EMBL/GenBank/DDBJ whole genome shotgun (WGS) entry which is preliminary data.</text>
</comment>
<dbReference type="InterPro" id="IPR000014">
    <property type="entry name" value="PAS"/>
</dbReference>
<proteinExistence type="predicted"/>
<dbReference type="InterPro" id="IPR000700">
    <property type="entry name" value="PAS-assoc_C"/>
</dbReference>
<dbReference type="InterPro" id="IPR029787">
    <property type="entry name" value="Nucleotide_cyclase"/>
</dbReference>
<dbReference type="NCBIfam" id="TIGR00254">
    <property type="entry name" value="GGDEF"/>
    <property type="match status" value="1"/>
</dbReference>
<dbReference type="SMART" id="SM00065">
    <property type="entry name" value="GAF"/>
    <property type="match status" value="1"/>
</dbReference>
<dbReference type="PROSITE" id="PS50113">
    <property type="entry name" value="PAC"/>
    <property type="match status" value="1"/>
</dbReference>
<dbReference type="InterPro" id="IPR035965">
    <property type="entry name" value="PAS-like_dom_sf"/>
</dbReference>
<dbReference type="EMBL" id="JAVDXT010000003">
    <property type="protein sequence ID" value="MDR7378789.1"/>
    <property type="molecule type" value="Genomic_DNA"/>
</dbReference>
<dbReference type="PANTHER" id="PTHR44757:SF2">
    <property type="entry name" value="BIOFILM ARCHITECTURE MAINTENANCE PROTEIN MBAA"/>
    <property type="match status" value="1"/>
</dbReference>
<keyword evidence="6" id="KW-1185">Reference proteome</keyword>
<feature type="domain" description="GGDEF" evidence="4">
    <location>
        <begin position="475"/>
        <end position="613"/>
    </location>
</feature>
<dbReference type="Pfam" id="PF00990">
    <property type="entry name" value="GGDEF"/>
    <property type="match status" value="1"/>
</dbReference>
<dbReference type="CDD" id="cd00130">
    <property type="entry name" value="PAS"/>
    <property type="match status" value="2"/>
</dbReference>
<dbReference type="InterPro" id="IPR052155">
    <property type="entry name" value="Biofilm_reg_signaling"/>
</dbReference>
<dbReference type="SMART" id="SM00091">
    <property type="entry name" value="PAS"/>
    <property type="match status" value="2"/>
</dbReference>
<reference evidence="5 6" key="1">
    <citation type="submission" date="2023-07" db="EMBL/GenBank/DDBJ databases">
        <title>Sorghum-associated microbial communities from plants grown in Nebraska, USA.</title>
        <authorList>
            <person name="Schachtman D."/>
        </authorList>
    </citation>
    <scope>NUCLEOTIDE SEQUENCE [LARGE SCALE GENOMIC DNA]</scope>
    <source>
        <strain evidence="5 6">BE313</strain>
    </source>
</reference>
<dbReference type="CDD" id="cd01948">
    <property type="entry name" value="EAL"/>
    <property type="match status" value="1"/>
</dbReference>
<evidence type="ECO:0000259" key="2">
    <source>
        <dbReference type="PROSITE" id="PS50113"/>
    </source>
</evidence>
<dbReference type="RefSeq" id="WP_310375063.1">
    <property type="nucleotide sequence ID" value="NZ_JAVDXT010000003.1"/>
</dbReference>
<dbReference type="SUPFAM" id="SSF55781">
    <property type="entry name" value="GAF domain-like"/>
    <property type="match status" value="1"/>
</dbReference>
<dbReference type="Gene3D" id="3.30.450.20">
    <property type="entry name" value="PAS domain"/>
    <property type="match status" value="2"/>
</dbReference>
<feature type="domain" description="PAS" evidence="1">
    <location>
        <begin position="27"/>
        <end position="72"/>
    </location>
</feature>
<feature type="domain" description="EAL" evidence="3">
    <location>
        <begin position="622"/>
        <end position="876"/>
    </location>
</feature>
<dbReference type="InterPro" id="IPR043128">
    <property type="entry name" value="Rev_trsase/Diguanyl_cyclase"/>
</dbReference>
<dbReference type="Pfam" id="PF00563">
    <property type="entry name" value="EAL"/>
    <property type="match status" value="1"/>
</dbReference>
<dbReference type="PROSITE" id="PS50112">
    <property type="entry name" value="PAS"/>
    <property type="match status" value="2"/>
</dbReference>
<sequence>MAETSPSASPATPPPSEAAQLQALRVSEQQYRTLFDSNPLPIWVTDWHSHRILAVNQAAVSRYGYTQAEFLGMDLRQVQADITASDAALHAQPSRHRTKDGREIDVEISTDSLLFNGQRARLVQAHDVTQHLRTEKDLARLSRAHSMVTACNEALVRATSELTLLHEICQIAVDIGGYRMAWVGFAQDDAEKTILIVAHAGAIAEHFTLWPMSWSADSPYGQGPAGRALRSGEMVIVPDIRAEAIFQSWLKEPWVDNLRGVASLPLRNSERAFGLFYLYANDTVDIGSDEIPLLQQLAGDIAFGIDHLRAQESKRASDARIHHQATLLDKAQDAIVVRGMDQRVLYMNKSAEQLYGWTAEEVIGRSMLEHVYRNPAAVAQALQSVLETGEWRGELSIYRKDNRQVEVEVRWTLITDAEQQPHSILALSTDITQRKAAEREIQKLAFFDPLTQLPNRQLLLDRLQHALATSARSGQGGALLFIDLDHFKTLNDTLGHDKGDMLLQQVAQRLSHAVRSMDTVARLGGDEFVVMLEELGDNPHSVAEQAKRVGEKILAALGSPYKLDGHEHQSTSSIGIAPFGSGLNTVGELLKQADIAMYQAKAAGRNTVGFFDPQLQAAVTDKAALEADLRLALEQDELFLVYQTQHDAQTALTGVEALARWKHPQRGMVSPAAFIPLAEETGLILELGRQVLLQACSLLATWQDHSATQHLTMAVNVSVRQFKHPGFVQQIQETLALTGAKPSQLKLELTESLLADDIELIIHKMEALQAFGVSFSLDDFGTGYSSLSYLKRLPLDQLKIDQSFVRDVLTDPNDAVIARTIIGLGQSLGLNVIAEGVENDEQRAFLAQHGCAAYQGYLFGRPIPAEQLVQFLSLPAAANG</sequence>
<dbReference type="CDD" id="cd01949">
    <property type="entry name" value="GGDEF"/>
    <property type="match status" value="1"/>
</dbReference>
<dbReference type="NCBIfam" id="TIGR00229">
    <property type="entry name" value="sensory_box"/>
    <property type="match status" value="2"/>
</dbReference>
<dbReference type="InterPro" id="IPR001610">
    <property type="entry name" value="PAC"/>
</dbReference>
<dbReference type="InterPro" id="IPR035919">
    <property type="entry name" value="EAL_sf"/>
</dbReference>
<dbReference type="SMART" id="SM00086">
    <property type="entry name" value="PAC"/>
    <property type="match status" value="2"/>
</dbReference>
<dbReference type="Pfam" id="PF08448">
    <property type="entry name" value="PAS_4"/>
    <property type="match status" value="1"/>
</dbReference>
<dbReference type="InterPro" id="IPR000160">
    <property type="entry name" value="GGDEF_dom"/>
</dbReference>
<evidence type="ECO:0000259" key="4">
    <source>
        <dbReference type="PROSITE" id="PS50887"/>
    </source>
</evidence>
<gene>
    <name evidence="5" type="ORF">J2X19_003483</name>
</gene>
<protein>
    <submittedName>
        <fullName evidence="5">Diguanylate cyclase (GGDEF)-like protein/PAS domain S-box-containing protein</fullName>
    </submittedName>
</protein>
<feature type="domain" description="PAC" evidence="2">
    <location>
        <begin position="391"/>
        <end position="443"/>
    </location>
</feature>
<accession>A0ABU2CBT1</accession>
<dbReference type="InterPro" id="IPR001633">
    <property type="entry name" value="EAL_dom"/>
</dbReference>
<dbReference type="SUPFAM" id="SSF141868">
    <property type="entry name" value="EAL domain-like"/>
    <property type="match status" value="1"/>
</dbReference>
<dbReference type="InterPro" id="IPR029016">
    <property type="entry name" value="GAF-like_dom_sf"/>
</dbReference>
<feature type="domain" description="PAS" evidence="1">
    <location>
        <begin position="327"/>
        <end position="368"/>
    </location>
</feature>
<dbReference type="PROSITE" id="PS50887">
    <property type="entry name" value="GGDEF"/>
    <property type="match status" value="1"/>
</dbReference>
<dbReference type="InterPro" id="IPR013656">
    <property type="entry name" value="PAS_4"/>
</dbReference>
<organism evidence="5 6">
    <name type="scientific">Rhodoferax ferrireducens</name>
    <dbReference type="NCBI Taxonomy" id="192843"/>
    <lineage>
        <taxon>Bacteria</taxon>
        <taxon>Pseudomonadati</taxon>
        <taxon>Pseudomonadota</taxon>
        <taxon>Betaproteobacteria</taxon>
        <taxon>Burkholderiales</taxon>
        <taxon>Comamonadaceae</taxon>
        <taxon>Rhodoferax</taxon>
    </lineage>
</organism>
<dbReference type="SMART" id="SM00052">
    <property type="entry name" value="EAL"/>
    <property type="match status" value="1"/>
</dbReference>
<dbReference type="Proteomes" id="UP001180487">
    <property type="component" value="Unassembled WGS sequence"/>
</dbReference>
<dbReference type="SMART" id="SM00267">
    <property type="entry name" value="GGDEF"/>
    <property type="match status" value="1"/>
</dbReference>
<evidence type="ECO:0000313" key="5">
    <source>
        <dbReference type="EMBL" id="MDR7378789.1"/>
    </source>
</evidence>
<dbReference type="InterPro" id="IPR003018">
    <property type="entry name" value="GAF"/>
</dbReference>
<dbReference type="PROSITE" id="PS50883">
    <property type="entry name" value="EAL"/>
    <property type="match status" value="1"/>
</dbReference>
<dbReference type="Pfam" id="PF13188">
    <property type="entry name" value="PAS_8"/>
    <property type="match status" value="1"/>
</dbReference>
<evidence type="ECO:0000313" key="6">
    <source>
        <dbReference type="Proteomes" id="UP001180487"/>
    </source>
</evidence>
<name>A0ABU2CBT1_9BURK</name>
<dbReference type="Gene3D" id="3.30.450.40">
    <property type="match status" value="1"/>
</dbReference>
<dbReference type="SUPFAM" id="SSF55073">
    <property type="entry name" value="Nucleotide cyclase"/>
    <property type="match status" value="1"/>
</dbReference>